<dbReference type="PANTHER" id="PTHR10824:SF4">
    <property type="entry name" value="ACYL-COENZYME A THIOESTERASE 1-LIKE"/>
    <property type="match status" value="1"/>
</dbReference>
<keyword evidence="5" id="KW-1185">Reference proteome</keyword>
<comment type="similarity">
    <text evidence="1">Belongs to the C/M/P thioester hydrolase family.</text>
</comment>
<proteinExistence type="inferred from homology"/>
<evidence type="ECO:0000259" key="3">
    <source>
        <dbReference type="Pfam" id="PF08840"/>
    </source>
</evidence>
<dbReference type="KEGG" id="afx:JZ786_13760"/>
<dbReference type="EMBL" id="CP071182">
    <property type="protein sequence ID" value="QSO45622.1"/>
    <property type="molecule type" value="Genomic_DNA"/>
</dbReference>
<evidence type="ECO:0000259" key="2">
    <source>
        <dbReference type="Pfam" id="PF04775"/>
    </source>
</evidence>
<protein>
    <submittedName>
        <fullName evidence="4">Acyl-CoA thioesterase/BAAT N-terminal domain-containing protein</fullName>
    </submittedName>
</protein>
<dbReference type="Gene3D" id="2.60.40.2240">
    <property type="entry name" value="Acyl-CoA thioester hydrolase/BAAT N-terminal domain"/>
    <property type="match status" value="1"/>
</dbReference>
<evidence type="ECO:0000313" key="4">
    <source>
        <dbReference type="EMBL" id="QSO45622.1"/>
    </source>
</evidence>
<reference evidence="4 5" key="1">
    <citation type="submission" date="2021-02" db="EMBL/GenBank/DDBJ databases">
        <title>Alicyclobacillus curvatus sp. nov. and Alicyclobacillus mengziensis sp. nov., two acidophilic bacteria isolated from acid mine drainage.</title>
        <authorList>
            <person name="Huang Y."/>
        </authorList>
    </citation>
    <scope>NUCLEOTIDE SEQUENCE [LARGE SCALE GENOMIC DNA]</scope>
    <source>
        <strain evidence="4 5">S30H14</strain>
    </source>
</reference>
<dbReference type="AlphaFoldDB" id="A0A9X7VVE0"/>
<dbReference type="InterPro" id="IPR016662">
    <property type="entry name" value="Acyl-CoA_thioEstase_long-chain"/>
</dbReference>
<sequence length="358" mass="38904">MFGGISTANTVRFHIAAQSSLIDAPLGIMLEGLPQNQHVKIRVQRASTNPQIALESYGIFQSDASGIVNLQTQAPKEGTYSHVDGMGLFWSMERVESDTPQPPVPKPSPLSPLLFKFTAECDGILLAETTIERRWTSPDVRRIQVRNSGMVGTYFCHTDDRPRPGIIVFGGSEGGLNEFVAAVLASHGYSTFALAYFGIENLPSQLVDIPMEYIESAIAWFSNQPGVNEKWIGVHGTSKGGELALLTASMFPSVKAVVCVSSGGVVLHGITAQGRDVLPGSWTYQGQTIPYASKENPHRSGKLAPPTGDTISFRDWYNFHLADEETVQEATIPVENIQGSILFISGKDDAMFDSERIT</sequence>
<dbReference type="PIRSF" id="PIRSF016521">
    <property type="entry name" value="Acyl-CoA_hydro"/>
    <property type="match status" value="1"/>
</dbReference>
<evidence type="ECO:0000313" key="5">
    <source>
        <dbReference type="Proteomes" id="UP000663505"/>
    </source>
</evidence>
<dbReference type="GO" id="GO:0006637">
    <property type="term" value="P:acyl-CoA metabolic process"/>
    <property type="evidence" value="ECO:0007669"/>
    <property type="project" value="InterPro"/>
</dbReference>
<feature type="domain" description="BAAT/Acyl-CoA thioester hydrolase C-terminal" evidence="3">
    <location>
        <begin position="209"/>
        <end position="356"/>
    </location>
</feature>
<dbReference type="SUPFAM" id="SSF53474">
    <property type="entry name" value="alpha/beta-Hydrolases"/>
    <property type="match status" value="1"/>
</dbReference>
<name>A0A9X7VVE0_9BACL</name>
<dbReference type="InterPro" id="IPR014940">
    <property type="entry name" value="BAAT_C"/>
</dbReference>
<accession>A0A9X7VVE0</accession>
<dbReference type="InterPro" id="IPR006862">
    <property type="entry name" value="Thio_Ohase/aa_AcTrfase"/>
</dbReference>
<dbReference type="GO" id="GO:0047617">
    <property type="term" value="F:fatty acyl-CoA hydrolase activity"/>
    <property type="evidence" value="ECO:0007669"/>
    <property type="project" value="TreeGrafter"/>
</dbReference>
<dbReference type="PANTHER" id="PTHR10824">
    <property type="entry name" value="ACYL-COENZYME A THIOESTERASE-RELATED"/>
    <property type="match status" value="1"/>
</dbReference>
<dbReference type="Gene3D" id="3.40.50.1820">
    <property type="entry name" value="alpha/beta hydrolase"/>
    <property type="match status" value="1"/>
</dbReference>
<gene>
    <name evidence="4" type="ORF">JZ786_13760</name>
</gene>
<dbReference type="InterPro" id="IPR042490">
    <property type="entry name" value="Thio_Ohase/BAAT_N"/>
</dbReference>
<dbReference type="GO" id="GO:0006631">
    <property type="term" value="P:fatty acid metabolic process"/>
    <property type="evidence" value="ECO:0007669"/>
    <property type="project" value="TreeGrafter"/>
</dbReference>
<dbReference type="Pfam" id="PF08840">
    <property type="entry name" value="BAAT_C"/>
    <property type="match status" value="1"/>
</dbReference>
<feature type="domain" description="Acyl-CoA thioester hydrolase/bile acid-CoA amino acid N-acetyltransferase" evidence="2">
    <location>
        <begin position="23"/>
        <end position="146"/>
    </location>
</feature>
<evidence type="ECO:0000256" key="1">
    <source>
        <dbReference type="ARBA" id="ARBA00006538"/>
    </source>
</evidence>
<organism evidence="4 5">
    <name type="scientific">Alicyclobacillus mengziensis</name>
    <dbReference type="NCBI Taxonomy" id="2931921"/>
    <lineage>
        <taxon>Bacteria</taxon>
        <taxon>Bacillati</taxon>
        <taxon>Bacillota</taxon>
        <taxon>Bacilli</taxon>
        <taxon>Bacillales</taxon>
        <taxon>Alicyclobacillaceae</taxon>
        <taxon>Alicyclobacillus</taxon>
    </lineage>
</organism>
<dbReference type="Proteomes" id="UP000663505">
    <property type="component" value="Chromosome"/>
</dbReference>
<dbReference type="Pfam" id="PF04775">
    <property type="entry name" value="Bile_Hydr_Trans"/>
    <property type="match status" value="1"/>
</dbReference>
<dbReference type="InterPro" id="IPR029058">
    <property type="entry name" value="AB_hydrolase_fold"/>
</dbReference>